<gene>
    <name evidence="10" type="primary">MRPL19</name>
</gene>
<organism evidence="9 10">
    <name type="scientific">Python bivittatus</name>
    <name type="common">Burmese python</name>
    <name type="synonym">Python molurus bivittatus</name>
    <dbReference type="NCBI Taxonomy" id="176946"/>
    <lineage>
        <taxon>Eukaryota</taxon>
        <taxon>Metazoa</taxon>
        <taxon>Chordata</taxon>
        <taxon>Craniata</taxon>
        <taxon>Vertebrata</taxon>
        <taxon>Euteleostomi</taxon>
        <taxon>Lepidosauria</taxon>
        <taxon>Squamata</taxon>
        <taxon>Bifurcata</taxon>
        <taxon>Unidentata</taxon>
        <taxon>Episquamata</taxon>
        <taxon>Toxicofera</taxon>
        <taxon>Serpentes</taxon>
        <taxon>Henophidia</taxon>
        <taxon>Pythonidae</taxon>
        <taxon>Python</taxon>
    </lineage>
</organism>
<dbReference type="AlphaFoldDB" id="A0A9F2RCV6"/>
<keyword evidence="5" id="KW-0496">Mitochondrion</keyword>
<keyword evidence="4 10" id="KW-0689">Ribosomal protein</keyword>
<dbReference type="OrthoDB" id="432645at2759"/>
<evidence type="ECO:0000256" key="3">
    <source>
        <dbReference type="ARBA" id="ARBA00022946"/>
    </source>
</evidence>
<name>A0A9F2RCV6_PYTBI</name>
<dbReference type="GeneID" id="103065371"/>
<dbReference type="PANTHER" id="PTHR15680">
    <property type="entry name" value="RIBOSOMAL PROTEIN L19"/>
    <property type="match status" value="1"/>
</dbReference>
<dbReference type="SUPFAM" id="SSF50104">
    <property type="entry name" value="Translation proteins SH3-like domain"/>
    <property type="match status" value="1"/>
</dbReference>
<evidence type="ECO:0000256" key="1">
    <source>
        <dbReference type="ARBA" id="ARBA00004173"/>
    </source>
</evidence>
<proteinExistence type="inferred from homology"/>
<keyword evidence="6" id="KW-0687">Ribonucleoprotein</keyword>
<keyword evidence="3" id="KW-0809">Transit peptide</keyword>
<accession>A0A9F2RCV6</accession>
<evidence type="ECO:0000256" key="4">
    <source>
        <dbReference type="ARBA" id="ARBA00022980"/>
    </source>
</evidence>
<dbReference type="PANTHER" id="PTHR15680:SF9">
    <property type="entry name" value="LARGE RIBOSOMAL SUBUNIT PROTEIN BL19M"/>
    <property type="match status" value="1"/>
</dbReference>
<evidence type="ECO:0000256" key="5">
    <source>
        <dbReference type="ARBA" id="ARBA00023128"/>
    </source>
</evidence>
<dbReference type="GO" id="GO:0006412">
    <property type="term" value="P:translation"/>
    <property type="evidence" value="ECO:0007669"/>
    <property type="project" value="InterPro"/>
</dbReference>
<dbReference type="InterPro" id="IPR038657">
    <property type="entry name" value="Ribosomal_bL19_sf"/>
</dbReference>
<protein>
    <recommendedName>
        <fullName evidence="7">Large ribosomal subunit protein bL19m</fullName>
    </recommendedName>
    <alternativeName>
        <fullName evidence="8">39S ribosomal protein L19, mitochondrial</fullName>
    </alternativeName>
</protein>
<dbReference type="PRINTS" id="PR00061">
    <property type="entry name" value="RIBOSOMALL19"/>
</dbReference>
<comment type="subcellular location">
    <subcellularLocation>
        <location evidence="1">Mitochondrion</location>
    </subcellularLocation>
</comment>
<evidence type="ECO:0000256" key="2">
    <source>
        <dbReference type="ARBA" id="ARBA00005781"/>
    </source>
</evidence>
<dbReference type="RefSeq" id="XP_007444116.1">
    <property type="nucleotide sequence ID" value="XM_007444054.3"/>
</dbReference>
<dbReference type="CTD" id="9801"/>
<dbReference type="GO" id="GO:0005762">
    <property type="term" value="C:mitochondrial large ribosomal subunit"/>
    <property type="evidence" value="ECO:0007669"/>
    <property type="project" value="TreeGrafter"/>
</dbReference>
<dbReference type="FunFam" id="2.30.30.790:FF:000002">
    <property type="entry name" value="39S ribosomal protein L19, mitochondrial"/>
    <property type="match status" value="1"/>
</dbReference>
<dbReference type="Gene3D" id="2.30.30.790">
    <property type="match status" value="1"/>
</dbReference>
<evidence type="ECO:0000313" key="9">
    <source>
        <dbReference type="Proteomes" id="UP000695026"/>
    </source>
</evidence>
<dbReference type="Pfam" id="PF01245">
    <property type="entry name" value="Ribosomal_L19"/>
    <property type="match status" value="1"/>
</dbReference>
<evidence type="ECO:0000256" key="6">
    <source>
        <dbReference type="ARBA" id="ARBA00023274"/>
    </source>
</evidence>
<comment type="similarity">
    <text evidence="2">Belongs to the bacterial ribosomal protein bL19 family.</text>
</comment>
<evidence type="ECO:0000256" key="8">
    <source>
        <dbReference type="ARBA" id="ARBA00035359"/>
    </source>
</evidence>
<dbReference type="KEGG" id="pbi:103065371"/>
<dbReference type="Proteomes" id="UP000695026">
    <property type="component" value="Unplaced"/>
</dbReference>
<dbReference type="InterPro" id="IPR001857">
    <property type="entry name" value="Ribosomal_bL19"/>
</dbReference>
<dbReference type="OMA" id="IHEIQVV"/>
<dbReference type="GO" id="GO:0003735">
    <property type="term" value="F:structural constituent of ribosome"/>
    <property type="evidence" value="ECO:0007669"/>
    <property type="project" value="InterPro"/>
</dbReference>
<evidence type="ECO:0000313" key="10">
    <source>
        <dbReference type="RefSeq" id="XP_007444116.1"/>
    </source>
</evidence>
<reference evidence="10" key="1">
    <citation type="submission" date="2025-08" db="UniProtKB">
        <authorList>
            <consortium name="RefSeq"/>
        </authorList>
    </citation>
    <scope>IDENTIFICATION</scope>
    <source>
        <tissue evidence="10">Liver</tissue>
    </source>
</reference>
<sequence>MAALSRKLWVLRCGRCRCLSLSVGQLSSKDGKSEQFKPPPKPIIIDELKQQATEKRFLSPEFIPPRQRANPFKFFLERKHMIQRRKIINIPEFYVGSILAVSATDPYYNGKCNTFVGLCIQRSGKGLGATFILRNVINGQGVEICYELYNPLIHEIKVLKLEKRLDDNLMYLRDALPEFSTVDVNMKPLSYVLYNEVPVNKMKVKMKPKPWSKRWEHPKYNIQGINFDEYLTEKDKERIKKWEMPWREFDMMLEYDTSKIEKEIQKEVNEELNKR</sequence>
<keyword evidence="9" id="KW-1185">Reference proteome</keyword>
<dbReference type="InterPro" id="IPR008991">
    <property type="entry name" value="Translation_prot_SH3-like_sf"/>
</dbReference>
<evidence type="ECO:0000256" key="7">
    <source>
        <dbReference type="ARBA" id="ARBA00035288"/>
    </source>
</evidence>